<keyword evidence="5" id="KW-0949">S-adenosyl-L-methionine</keyword>
<comment type="caution">
    <text evidence="7">The sequence shown here is derived from an EMBL/GenBank/DDBJ whole genome shotgun (WGS) entry which is preliminary data.</text>
</comment>
<evidence type="ECO:0000256" key="4">
    <source>
        <dbReference type="ARBA" id="ARBA00022679"/>
    </source>
</evidence>
<feature type="domain" description="Tetrapyrrole methylase" evidence="6">
    <location>
        <begin position="1"/>
        <end position="206"/>
    </location>
</feature>
<gene>
    <name evidence="7" type="ORF">A2799_03740</name>
</gene>
<evidence type="ECO:0000313" key="8">
    <source>
        <dbReference type="Proteomes" id="UP000176850"/>
    </source>
</evidence>
<dbReference type="PIRSF" id="PIRSF005917">
    <property type="entry name" value="MTase_YraL"/>
    <property type="match status" value="1"/>
</dbReference>
<accession>A0A1F7GEZ4</accession>
<name>A0A1F7GEZ4_9BACT</name>
<dbReference type="CDD" id="cd11648">
    <property type="entry name" value="RsmI"/>
    <property type="match status" value="1"/>
</dbReference>
<dbReference type="PANTHER" id="PTHR46111:SF1">
    <property type="entry name" value="RIBOSOMAL RNA SMALL SUBUNIT METHYLTRANSFERASE I"/>
    <property type="match status" value="1"/>
</dbReference>
<reference evidence="7 8" key="1">
    <citation type="journal article" date="2016" name="Nat. Commun.">
        <title>Thousands of microbial genomes shed light on interconnected biogeochemical processes in an aquifer system.</title>
        <authorList>
            <person name="Anantharaman K."/>
            <person name="Brown C.T."/>
            <person name="Hug L.A."/>
            <person name="Sharon I."/>
            <person name="Castelle C.J."/>
            <person name="Probst A.J."/>
            <person name="Thomas B.C."/>
            <person name="Singh A."/>
            <person name="Wilkins M.J."/>
            <person name="Karaoz U."/>
            <person name="Brodie E.L."/>
            <person name="Williams K.H."/>
            <person name="Hubbard S.S."/>
            <person name="Banfield J.F."/>
        </authorList>
    </citation>
    <scope>NUCLEOTIDE SEQUENCE [LARGE SCALE GENOMIC DNA]</scope>
</reference>
<keyword evidence="2" id="KW-0698">rRNA processing</keyword>
<evidence type="ECO:0000259" key="6">
    <source>
        <dbReference type="Pfam" id="PF00590"/>
    </source>
</evidence>
<dbReference type="EMBL" id="MFZH01000045">
    <property type="protein sequence ID" value="OGK17466.1"/>
    <property type="molecule type" value="Genomic_DNA"/>
</dbReference>
<dbReference type="Proteomes" id="UP000176850">
    <property type="component" value="Unassembled WGS sequence"/>
</dbReference>
<dbReference type="InterPro" id="IPR008189">
    <property type="entry name" value="rRNA_ssu_MeTfrase_I"/>
</dbReference>
<proteinExistence type="predicted"/>
<evidence type="ECO:0000256" key="1">
    <source>
        <dbReference type="ARBA" id="ARBA00022490"/>
    </source>
</evidence>
<dbReference type="Pfam" id="PF00590">
    <property type="entry name" value="TP_methylase"/>
    <property type="match status" value="1"/>
</dbReference>
<dbReference type="SUPFAM" id="SSF53790">
    <property type="entry name" value="Tetrapyrrole methylase"/>
    <property type="match status" value="1"/>
</dbReference>
<organism evidence="7 8">
    <name type="scientific">Candidatus Roizmanbacteria bacterium RIFCSPHIGHO2_01_FULL_39_24</name>
    <dbReference type="NCBI Taxonomy" id="1802032"/>
    <lineage>
        <taxon>Bacteria</taxon>
        <taxon>Candidatus Roizmaniibacteriota</taxon>
    </lineage>
</organism>
<dbReference type="Gene3D" id="3.40.1010.10">
    <property type="entry name" value="Cobalt-precorrin-4 Transmethylase, Domain 1"/>
    <property type="match status" value="1"/>
</dbReference>
<dbReference type="NCBIfam" id="TIGR00096">
    <property type="entry name" value="16S rRNA (cytidine(1402)-2'-O)-methyltransferase"/>
    <property type="match status" value="1"/>
</dbReference>
<dbReference type="GO" id="GO:0006364">
    <property type="term" value="P:rRNA processing"/>
    <property type="evidence" value="ECO:0007669"/>
    <property type="project" value="UniProtKB-KW"/>
</dbReference>
<evidence type="ECO:0000313" key="7">
    <source>
        <dbReference type="EMBL" id="OGK17466.1"/>
    </source>
</evidence>
<dbReference type="GO" id="GO:0008168">
    <property type="term" value="F:methyltransferase activity"/>
    <property type="evidence" value="ECO:0007669"/>
    <property type="project" value="UniProtKB-KW"/>
</dbReference>
<dbReference type="InterPro" id="IPR014777">
    <property type="entry name" value="4pyrrole_Mease_sub1"/>
</dbReference>
<dbReference type="Gene3D" id="3.30.950.10">
    <property type="entry name" value="Methyltransferase, Cobalt-precorrin-4 Transmethylase, Domain 2"/>
    <property type="match status" value="1"/>
</dbReference>
<dbReference type="GO" id="GO:0032259">
    <property type="term" value="P:methylation"/>
    <property type="evidence" value="ECO:0007669"/>
    <property type="project" value="UniProtKB-KW"/>
</dbReference>
<sequence>MLFIIGTSIGNIEDTTLRAVRTLCSAEIILAEDTRTFGTYYKRVKELFKLSSKKQQKFLSFHTENEFEQLSQALELLKAGLDVVLVSESGMPVISDPGALLLSHVIKEGIPYTVIPGPSALTTAAVLSGFKTERLLFLGFLPKKESQIISLLKNLKDGAVIFYESPHRINKTLEILAKELPNTKIAICREMTKKFEEVVRGTPGELSGKTYKGELTVVIRL</sequence>
<dbReference type="InterPro" id="IPR035996">
    <property type="entry name" value="4pyrrol_Methylase_sf"/>
</dbReference>
<evidence type="ECO:0000256" key="5">
    <source>
        <dbReference type="ARBA" id="ARBA00022691"/>
    </source>
</evidence>
<keyword evidence="3 7" id="KW-0489">Methyltransferase</keyword>
<keyword evidence="4 7" id="KW-0808">Transferase</keyword>
<dbReference type="AlphaFoldDB" id="A0A1F7GEZ4"/>
<dbReference type="PANTHER" id="PTHR46111">
    <property type="entry name" value="RIBOSOMAL RNA SMALL SUBUNIT METHYLTRANSFERASE I"/>
    <property type="match status" value="1"/>
</dbReference>
<dbReference type="InterPro" id="IPR014776">
    <property type="entry name" value="4pyrrole_Mease_sub2"/>
</dbReference>
<evidence type="ECO:0000256" key="2">
    <source>
        <dbReference type="ARBA" id="ARBA00022552"/>
    </source>
</evidence>
<keyword evidence="1" id="KW-0963">Cytoplasm</keyword>
<dbReference type="InterPro" id="IPR000878">
    <property type="entry name" value="4pyrrol_Mease"/>
</dbReference>
<evidence type="ECO:0000256" key="3">
    <source>
        <dbReference type="ARBA" id="ARBA00022603"/>
    </source>
</evidence>
<protein>
    <submittedName>
        <fullName evidence="7">16S rRNA (Cytidine(1402)-2'-O)-methyltransferase</fullName>
    </submittedName>
</protein>